<dbReference type="InParanoid" id="A0A0C3FQ74"/>
<evidence type="ECO:0000313" key="2">
    <source>
        <dbReference type="Proteomes" id="UP000054166"/>
    </source>
</evidence>
<reference evidence="1 2" key="1">
    <citation type="submission" date="2014-04" db="EMBL/GenBank/DDBJ databases">
        <authorList>
            <consortium name="DOE Joint Genome Institute"/>
            <person name="Kuo A."/>
            <person name="Tarkka M."/>
            <person name="Buscot F."/>
            <person name="Kohler A."/>
            <person name="Nagy L.G."/>
            <person name="Floudas D."/>
            <person name="Copeland A."/>
            <person name="Barry K.W."/>
            <person name="Cichocki N."/>
            <person name="Veneault-Fourrey C."/>
            <person name="LaButti K."/>
            <person name="Lindquist E.A."/>
            <person name="Lipzen A."/>
            <person name="Lundell T."/>
            <person name="Morin E."/>
            <person name="Murat C."/>
            <person name="Sun H."/>
            <person name="Tunlid A."/>
            <person name="Henrissat B."/>
            <person name="Grigoriev I.V."/>
            <person name="Hibbett D.S."/>
            <person name="Martin F."/>
            <person name="Nordberg H.P."/>
            <person name="Cantor M.N."/>
            <person name="Hua S.X."/>
        </authorList>
    </citation>
    <scope>NUCLEOTIDE SEQUENCE [LARGE SCALE GENOMIC DNA]</scope>
    <source>
        <strain evidence="1 2">F 1598</strain>
    </source>
</reference>
<evidence type="ECO:0000313" key="1">
    <source>
        <dbReference type="EMBL" id="KIM81326.1"/>
    </source>
</evidence>
<dbReference type="Proteomes" id="UP000054166">
    <property type="component" value="Unassembled WGS sequence"/>
</dbReference>
<organism evidence="1 2">
    <name type="scientific">Piloderma croceum (strain F 1598)</name>
    <dbReference type="NCBI Taxonomy" id="765440"/>
    <lineage>
        <taxon>Eukaryota</taxon>
        <taxon>Fungi</taxon>
        <taxon>Dikarya</taxon>
        <taxon>Basidiomycota</taxon>
        <taxon>Agaricomycotina</taxon>
        <taxon>Agaricomycetes</taxon>
        <taxon>Agaricomycetidae</taxon>
        <taxon>Atheliales</taxon>
        <taxon>Atheliaceae</taxon>
        <taxon>Piloderma</taxon>
    </lineage>
</organism>
<dbReference type="EMBL" id="KN833000">
    <property type="protein sequence ID" value="KIM81326.1"/>
    <property type="molecule type" value="Genomic_DNA"/>
</dbReference>
<accession>A0A0C3FQ74</accession>
<gene>
    <name evidence="1" type="ORF">PILCRDRAFT_508034</name>
</gene>
<dbReference type="HOGENOM" id="CLU_2121981_0_0_1"/>
<reference evidence="2" key="2">
    <citation type="submission" date="2015-01" db="EMBL/GenBank/DDBJ databases">
        <title>Evolutionary Origins and Diversification of the Mycorrhizal Mutualists.</title>
        <authorList>
            <consortium name="DOE Joint Genome Institute"/>
            <consortium name="Mycorrhizal Genomics Consortium"/>
            <person name="Kohler A."/>
            <person name="Kuo A."/>
            <person name="Nagy L.G."/>
            <person name="Floudas D."/>
            <person name="Copeland A."/>
            <person name="Barry K.W."/>
            <person name="Cichocki N."/>
            <person name="Veneault-Fourrey C."/>
            <person name="LaButti K."/>
            <person name="Lindquist E.A."/>
            <person name="Lipzen A."/>
            <person name="Lundell T."/>
            <person name="Morin E."/>
            <person name="Murat C."/>
            <person name="Riley R."/>
            <person name="Ohm R."/>
            <person name="Sun H."/>
            <person name="Tunlid A."/>
            <person name="Henrissat B."/>
            <person name="Grigoriev I.V."/>
            <person name="Hibbett D.S."/>
            <person name="Martin F."/>
        </authorList>
    </citation>
    <scope>NUCLEOTIDE SEQUENCE [LARGE SCALE GENOMIC DNA]</scope>
    <source>
        <strain evidence="2">F 1598</strain>
    </source>
</reference>
<sequence length="114" mass="12745">MFFCPWTRQDRHGEIPETVILNIIGTHVNKSFTDTPPVSRHIACYGAPSLSIILEPLEGWSHSSSAGKDSIIWWIHLYTFSILADTTARAMDIYYIVDTCGEACVPLEKHASPP</sequence>
<name>A0A0C3FQ74_PILCF</name>
<dbReference type="AlphaFoldDB" id="A0A0C3FQ74"/>
<keyword evidence="2" id="KW-1185">Reference proteome</keyword>
<proteinExistence type="predicted"/>
<protein>
    <submittedName>
        <fullName evidence="1">Uncharacterized protein</fullName>
    </submittedName>
</protein>